<feature type="chain" id="PRO_5002756015" description="PBP domain-containing protein" evidence="2">
    <location>
        <begin position="27"/>
        <end position="565"/>
    </location>
</feature>
<name>B0T7Q5_CAUSK</name>
<dbReference type="InterPro" id="IPR024370">
    <property type="entry name" value="PBP_domain"/>
</dbReference>
<gene>
    <name evidence="4" type="ordered locus">Caul_2115</name>
</gene>
<comment type="similarity">
    <text evidence="1">Belongs to the PstS family.</text>
</comment>
<keyword evidence="2" id="KW-0732">Signal</keyword>
<organism evidence="4">
    <name type="scientific">Caulobacter sp. (strain K31)</name>
    <dbReference type="NCBI Taxonomy" id="366602"/>
    <lineage>
        <taxon>Bacteria</taxon>
        <taxon>Pseudomonadati</taxon>
        <taxon>Pseudomonadota</taxon>
        <taxon>Alphaproteobacteria</taxon>
        <taxon>Caulobacterales</taxon>
        <taxon>Caulobacteraceae</taxon>
        <taxon>Caulobacter</taxon>
    </lineage>
</organism>
<dbReference type="PANTHER" id="PTHR42996">
    <property type="entry name" value="PHOSPHATE-BINDING PROTEIN PSTS"/>
    <property type="match status" value="1"/>
</dbReference>
<dbReference type="Pfam" id="PF12849">
    <property type="entry name" value="PBP_like_2"/>
    <property type="match status" value="1"/>
</dbReference>
<dbReference type="eggNOG" id="COG0226">
    <property type="taxonomic scope" value="Bacteria"/>
</dbReference>
<evidence type="ECO:0000256" key="2">
    <source>
        <dbReference type="SAM" id="SignalP"/>
    </source>
</evidence>
<dbReference type="EMBL" id="CP000927">
    <property type="protein sequence ID" value="ABZ71243.1"/>
    <property type="molecule type" value="Genomic_DNA"/>
</dbReference>
<feature type="domain" description="PBP" evidence="3">
    <location>
        <begin position="65"/>
        <end position="385"/>
    </location>
</feature>
<proteinExistence type="inferred from homology"/>
<dbReference type="Gene3D" id="3.40.190.10">
    <property type="entry name" value="Periplasmic binding protein-like II"/>
    <property type="match status" value="2"/>
</dbReference>
<dbReference type="KEGG" id="cak:Caul_2115"/>
<sequence length="565" mass="57405" precursor="true">MSMKLRALAGASLLAATAALAGAAHAGTIYGAGSSLIAPYQRQIADCYGTAQPLYSRTGATTSPVSVAVSPFNYTGSPTGGAPQNCATSHNTTNTVQYLSTGSGTGIAGVYSHDAGRYGDVDPATSGVQNYPSVQYGLSETSLLAADVATYNSGGVIQGITLTATPSGANQYPIPKPLYGPLVQFPVAVAPVAIAYDPVYKKERLADGTIKSYSFNVVGGRSNGGLKLDATTYCKILNGQITDWNAPALTTLNGGTSLKDATDTATFSVPLQIVGRSDSSGTTQVTTRHLAAACGGVTGNVYTNTNGVSTLPAGLIGPTYDKSLTNNSAPAGETLGKFTVAAGSDGVAKYIDFTATPGLTAGDTVVQGRIGYVGNDYTLPYAASNGLTFTLYNASLQNLAGNFKEPTLTTANITFGSNLPPESTNTGVYDPSVTANGSRANPQDWVRVGNLANPPSTVDGYPIVATTNWIGYSCYAAGNIDVLRTASGGTQGFLNFFVDEALVDDTAGNSGLLPSAGLAGLPSAWQRAIKQTFIQTVAATAGLNLVIAPAGTSSPNSNCTSATGA</sequence>
<dbReference type="HOGENOM" id="CLU_482090_0_0_5"/>
<feature type="signal peptide" evidence="2">
    <location>
        <begin position="1"/>
        <end position="26"/>
    </location>
</feature>
<dbReference type="AlphaFoldDB" id="B0T7Q5"/>
<evidence type="ECO:0000313" key="4">
    <source>
        <dbReference type="EMBL" id="ABZ71243.1"/>
    </source>
</evidence>
<accession>B0T7Q5</accession>
<evidence type="ECO:0000256" key="1">
    <source>
        <dbReference type="ARBA" id="ARBA00008725"/>
    </source>
</evidence>
<protein>
    <recommendedName>
        <fullName evidence="3">PBP domain-containing protein</fullName>
    </recommendedName>
</protein>
<dbReference type="InterPro" id="IPR050962">
    <property type="entry name" value="Phosphate-bind_PstS"/>
</dbReference>
<dbReference type="PANTHER" id="PTHR42996:SF1">
    <property type="entry name" value="PHOSPHATE-BINDING PROTEIN PSTS"/>
    <property type="match status" value="1"/>
</dbReference>
<dbReference type="OrthoDB" id="9801510at2"/>
<evidence type="ECO:0000259" key="3">
    <source>
        <dbReference type="Pfam" id="PF12849"/>
    </source>
</evidence>
<reference evidence="4" key="1">
    <citation type="submission" date="2008-01" db="EMBL/GenBank/DDBJ databases">
        <title>Complete sequence of chromosome of Caulobacter sp. K31.</title>
        <authorList>
            <consortium name="US DOE Joint Genome Institute"/>
            <person name="Copeland A."/>
            <person name="Lucas S."/>
            <person name="Lapidus A."/>
            <person name="Barry K."/>
            <person name="Glavina del Rio T."/>
            <person name="Dalin E."/>
            <person name="Tice H."/>
            <person name="Pitluck S."/>
            <person name="Bruce D."/>
            <person name="Goodwin L."/>
            <person name="Thompson L.S."/>
            <person name="Brettin T."/>
            <person name="Detter J.C."/>
            <person name="Han C."/>
            <person name="Schmutz J."/>
            <person name="Larimer F."/>
            <person name="Land M."/>
            <person name="Hauser L."/>
            <person name="Kyrpides N."/>
            <person name="Kim E."/>
            <person name="Stephens C."/>
            <person name="Richardson P."/>
        </authorList>
    </citation>
    <scope>NUCLEOTIDE SEQUENCE [LARGE SCALE GENOMIC DNA]</scope>
    <source>
        <strain evidence="4">K31</strain>
    </source>
</reference>
<dbReference type="SUPFAM" id="SSF53850">
    <property type="entry name" value="Periplasmic binding protein-like II"/>
    <property type="match status" value="1"/>
</dbReference>
<dbReference type="STRING" id="366602.Caul_2115"/>